<keyword evidence="6" id="KW-0406">Ion transport</keyword>
<keyword evidence="8 10" id="KW-0472">Membrane</keyword>
<evidence type="ECO:0000256" key="1">
    <source>
        <dbReference type="ARBA" id="ARBA00004571"/>
    </source>
</evidence>
<feature type="domain" description="TonB-dependent receptor-like beta-barrel" evidence="11">
    <location>
        <begin position="260"/>
        <end position="761"/>
    </location>
</feature>
<dbReference type="InterPro" id="IPR012910">
    <property type="entry name" value="Plug_dom"/>
</dbReference>
<keyword evidence="10" id="KW-1133">Transmembrane helix</keyword>
<dbReference type="InterPro" id="IPR000531">
    <property type="entry name" value="Beta-barrel_TonB"/>
</dbReference>
<dbReference type="GO" id="GO:0006826">
    <property type="term" value="P:iron ion transport"/>
    <property type="evidence" value="ECO:0007669"/>
    <property type="project" value="UniProtKB-KW"/>
</dbReference>
<dbReference type="PROSITE" id="PS52016">
    <property type="entry name" value="TONB_DEPENDENT_REC_3"/>
    <property type="match status" value="1"/>
</dbReference>
<dbReference type="EMBL" id="UINC01003370">
    <property type="protein sequence ID" value="SVA05727.1"/>
    <property type="molecule type" value="Genomic_DNA"/>
</dbReference>
<name>A0A381STI8_9ZZZZ</name>
<accession>A0A381STI8</accession>
<dbReference type="Pfam" id="PF07715">
    <property type="entry name" value="Plug"/>
    <property type="match status" value="1"/>
</dbReference>
<dbReference type="GO" id="GO:0009279">
    <property type="term" value="C:cell outer membrane"/>
    <property type="evidence" value="ECO:0007669"/>
    <property type="project" value="UniProtKB-SubCell"/>
</dbReference>
<reference evidence="13" key="1">
    <citation type="submission" date="2018-05" db="EMBL/GenBank/DDBJ databases">
        <authorList>
            <person name="Lanie J.A."/>
            <person name="Ng W.-L."/>
            <person name="Kazmierczak K.M."/>
            <person name="Andrzejewski T.M."/>
            <person name="Davidsen T.M."/>
            <person name="Wayne K.J."/>
            <person name="Tettelin H."/>
            <person name="Glass J.I."/>
            <person name="Rusch D."/>
            <person name="Podicherti R."/>
            <person name="Tsui H.-C.T."/>
            <person name="Winkler M.E."/>
        </authorList>
    </citation>
    <scope>NUCLEOTIDE SEQUENCE</scope>
</reference>
<dbReference type="Pfam" id="PF00593">
    <property type="entry name" value="TonB_dep_Rec_b-barrel"/>
    <property type="match status" value="1"/>
</dbReference>
<keyword evidence="9" id="KW-0998">Cell outer membrane</keyword>
<evidence type="ECO:0000256" key="3">
    <source>
        <dbReference type="ARBA" id="ARBA00022496"/>
    </source>
</evidence>
<keyword evidence="3" id="KW-0410">Iron transport</keyword>
<evidence type="ECO:0000256" key="8">
    <source>
        <dbReference type="ARBA" id="ARBA00023136"/>
    </source>
</evidence>
<evidence type="ECO:0000259" key="12">
    <source>
        <dbReference type="Pfam" id="PF07715"/>
    </source>
</evidence>
<keyword evidence="4 10" id="KW-0812">Transmembrane</keyword>
<evidence type="ECO:0000256" key="7">
    <source>
        <dbReference type="ARBA" id="ARBA00023077"/>
    </source>
</evidence>
<evidence type="ECO:0008006" key="14">
    <source>
        <dbReference type="Google" id="ProtNLM"/>
    </source>
</evidence>
<feature type="domain" description="TonB-dependent receptor plug" evidence="12">
    <location>
        <begin position="54"/>
        <end position="164"/>
    </location>
</feature>
<dbReference type="PANTHER" id="PTHR32552:SF81">
    <property type="entry name" value="TONB-DEPENDENT OUTER MEMBRANE RECEPTOR"/>
    <property type="match status" value="1"/>
</dbReference>
<evidence type="ECO:0000256" key="5">
    <source>
        <dbReference type="ARBA" id="ARBA00023004"/>
    </source>
</evidence>
<evidence type="ECO:0000313" key="13">
    <source>
        <dbReference type="EMBL" id="SVA05727.1"/>
    </source>
</evidence>
<feature type="transmembrane region" description="Helical" evidence="10">
    <location>
        <begin position="7"/>
        <end position="29"/>
    </location>
</feature>
<dbReference type="InterPro" id="IPR036942">
    <property type="entry name" value="Beta-barrel_TonB_sf"/>
</dbReference>
<organism evidence="13">
    <name type="scientific">marine metagenome</name>
    <dbReference type="NCBI Taxonomy" id="408172"/>
    <lineage>
        <taxon>unclassified sequences</taxon>
        <taxon>metagenomes</taxon>
        <taxon>ecological metagenomes</taxon>
    </lineage>
</organism>
<evidence type="ECO:0000256" key="6">
    <source>
        <dbReference type="ARBA" id="ARBA00023065"/>
    </source>
</evidence>
<dbReference type="SUPFAM" id="SSF56935">
    <property type="entry name" value="Porins"/>
    <property type="match status" value="1"/>
</dbReference>
<keyword evidence="7" id="KW-0798">TonB box</keyword>
<keyword evidence="5" id="KW-0408">Iron</keyword>
<dbReference type="AlphaFoldDB" id="A0A381STI8"/>
<dbReference type="Gene3D" id="2.40.170.20">
    <property type="entry name" value="TonB-dependent receptor, beta-barrel domain"/>
    <property type="match status" value="1"/>
</dbReference>
<evidence type="ECO:0000256" key="10">
    <source>
        <dbReference type="SAM" id="Phobius"/>
    </source>
</evidence>
<proteinExistence type="predicted"/>
<dbReference type="PANTHER" id="PTHR32552">
    <property type="entry name" value="FERRICHROME IRON RECEPTOR-RELATED"/>
    <property type="match status" value="1"/>
</dbReference>
<evidence type="ECO:0000256" key="9">
    <source>
        <dbReference type="ARBA" id="ARBA00023237"/>
    </source>
</evidence>
<keyword evidence="2" id="KW-0813">Transport</keyword>
<evidence type="ECO:0000256" key="2">
    <source>
        <dbReference type="ARBA" id="ARBA00022448"/>
    </source>
</evidence>
<sequence>MSKFFKVFFIFSLSFNLYLVPIFFSNFLFSDDEDQSSLSIEEVIVTARKKSENLQSVPVSITALTASQIEDSFLPDINSLDQLVPNLSMTTSTEGSGSTVQAFIRGIGEADFAPYLDPGVGIYVDGVYLARTMGSNLEFNDIERISVLRGPQGTLYGRNTIGGAINIVTREPSGNAPSKISITTGEYGYIGFSGYSEASLSESTSASISVLSKQSDGWQKRDNADNGGNHDLMGARAHLVYVSDDNFKSHLIFDTTTQDQQTQPNVLANFDGTQIFPSFYNSFVASMTGSVCCTANEDIDRSSNSNLTKDEVDTFGFSWTNSWDLGSSNFKSITGYRDLESEQFRDSDNSPLPFFSVGTQIEHDQTSQEFLFSGTSNNDSIDWVLGAYYFQEDTFHGTDVTVGEGLFQSLSALPFSITLFPGGPPLAFLAIPFDLTLRFDRNQKVTSKAVYAHSIYSMTDKLRLTLAARYTKDEKEMSMYTLKRASQVPIIAPGATDEESCGDVRMQGKGSIYNCSNSWSEFSPKIGIDYQVNDDVMTYFHVSKGFRSGVFNARPLAPNEVSSAEPETLTSYEFGFKSQWYDNRFQLNGSIFNQEYENQQFLVNRSSDSAQGALALIVENAAESSALGFELDFLALINNSLTLRGGISHIDPEYDSFQERIPDPNNAGSSILNDVSDRPFRYSPDWTANLGLDYLVPIASTGGTLRLHSHLAYKGQVYYSFDRAASSFDLFDVDGFTTVNAGLTYISSDQKWEISAYGKNLSDKRSIIGGFGVDAFGSTDVRYSDPRIMYLGLKYMTD</sequence>
<dbReference type="InterPro" id="IPR039426">
    <property type="entry name" value="TonB-dep_rcpt-like"/>
</dbReference>
<evidence type="ECO:0000259" key="11">
    <source>
        <dbReference type="Pfam" id="PF00593"/>
    </source>
</evidence>
<protein>
    <recommendedName>
        <fullName evidence="14">TonB-dependent receptor plug domain-containing protein</fullName>
    </recommendedName>
</protein>
<evidence type="ECO:0000256" key="4">
    <source>
        <dbReference type="ARBA" id="ARBA00022692"/>
    </source>
</evidence>
<gene>
    <name evidence="13" type="ORF">METZ01_LOCUS58581</name>
</gene>
<comment type="subcellular location">
    <subcellularLocation>
        <location evidence="1">Cell outer membrane</location>
        <topology evidence="1">Multi-pass membrane protein</topology>
    </subcellularLocation>
</comment>